<comment type="cofactor">
    <cofactor evidence="2 18">
        <name>NAD(+)</name>
        <dbReference type="ChEBI" id="CHEBI:57540"/>
    </cofactor>
</comment>
<evidence type="ECO:0000256" key="17">
    <source>
        <dbReference type="ARBA" id="ARBA00023285"/>
    </source>
</evidence>
<evidence type="ECO:0000256" key="1">
    <source>
        <dbReference type="ARBA" id="ARBA00001393"/>
    </source>
</evidence>
<dbReference type="InterPro" id="IPR050071">
    <property type="entry name" value="Dehydroquinate_synthase"/>
</dbReference>
<feature type="binding site" evidence="18">
    <location>
        <position position="142"/>
    </location>
    <ligand>
        <name>NAD(+)</name>
        <dbReference type="ChEBI" id="CHEBI:57540"/>
    </ligand>
</feature>
<dbReference type="Gene3D" id="1.20.1090.10">
    <property type="entry name" value="Dehydroquinate synthase-like - alpha domain"/>
    <property type="match status" value="1"/>
</dbReference>
<evidence type="ECO:0000256" key="14">
    <source>
        <dbReference type="ARBA" id="ARBA00023027"/>
    </source>
</evidence>
<dbReference type="EC" id="4.2.3.4" evidence="7 18"/>
<evidence type="ECO:0000256" key="16">
    <source>
        <dbReference type="ARBA" id="ARBA00023239"/>
    </source>
</evidence>
<feature type="binding site" evidence="18">
    <location>
        <position position="184"/>
    </location>
    <ligand>
        <name>Zn(2+)</name>
        <dbReference type="ChEBI" id="CHEBI:29105"/>
    </ligand>
</feature>
<dbReference type="PIRSF" id="PIRSF001455">
    <property type="entry name" value="DHQ_synth"/>
    <property type="match status" value="1"/>
</dbReference>
<dbReference type="HAMAP" id="MF_00110">
    <property type="entry name" value="DHQ_synthase"/>
    <property type="match status" value="1"/>
</dbReference>
<dbReference type="InterPro" id="IPR016037">
    <property type="entry name" value="DHQ_synth_AroB"/>
</dbReference>
<evidence type="ECO:0000259" key="20">
    <source>
        <dbReference type="Pfam" id="PF24621"/>
    </source>
</evidence>
<evidence type="ECO:0000256" key="9">
    <source>
        <dbReference type="ARBA" id="ARBA00022490"/>
    </source>
</evidence>
<reference evidence="21" key="1">
    <citation type="submission" date="2020-10" db="EMBL/GenBank/DDBJ databases">
        <authorList>
            <person name="Gilroy R."/>
        </authorList>
    </citation>
    <scope>NUCLEOTIDE SEQUENCE</scope>
    <source>
        <strain evidence="21">ChiSxjej1B13-7958</strain>
    </source>
</reference>
<evidence type="ECO:0000256" key="15">
    <source>
        <dbReference type="ARBA" id="ARBA00023141"/>
    </source>
</evidence>
<keyword evidence="9 18" id="KW-0963">Cytoplasm</keyword>
<feature type="domain" description="3-dehydroquinate synthase N-terminal" evidence="19">
    <location>
        <begin position="67"/>
        <end position="175"/>
    </location>
</feature>
<feature type="binding site" evidence="18">
    <location>
        <begin position="129"/>
        <end position="130"/>
    </location>
    <ligand>
        <name>NAD(+)</name>
        <dbReference type="ChEBI" id="CHEBI:57540"/>
    </ligand>
</feature>
<keyword evidence="13 18" id="KW-0862">Zinc</keyword>
<feature type="binding site" evidence="18">
    <location>
        <begin position="105"/>
        <end position="109"/>
    </location>
    <ligand>
        <name>NAD(+)</name>
        <dbReference type="ChEBI" id="CHEBI:57540"/>
    </ligand>
</feature>
<evidence type="ECO:0000256" key="3">
    <source>
        <dbReference type="ARBA" id="ARBA00001947"/>
    </source>
</evidence>
<dbReference type="GO" id="GO:0008652">
    <property type="term" value="P:amino acid biosynthetic process"/>
    <property type="evidence" value="ECO:0007669"/>
    <property type="project" value="UniProtKB-KW"/>
</dbReference>
<dbReference type="GO" id="GO:0005737">
    <property type="term" value="C:cytoplasm"/>
    <property type="evidence" value="ECO:0007669"/>
    <property type="project" value="UniProtKB-SubCell"/>
</dbReference>
<dbReference type="GO" id="GO:0003856">
    <property type="term" value="F:3-dehydroquinate synthase activity"/>
    <property type="evidence" value="ECO:0007669"/>
    <property type="project" value="UniProtKB-UniRule"/>
</dbReference>
<evidence type="ECO:0000256" key="8">
    <source>
        <dbReference type="ARBA" id="ARBA00017684"/>
    </source>
</evidence>
<evidence type="ECO:0000256" key="11">
    <source>
        <dbReference type="ARBA" id="ARBA00022723"/>
    </source>
</evidence>
<dbReference type="InterPro" id="IPR030960">
    <property type="entry name" value="DHQS/DOIS_N"/>
</dbReference>
<organism evidence="21 22">
    <name type="scientific">Candidatus Caccousia avicola</name>
    <dbReference type="NCBI Taxonomy" id="2840721"/>
    <lineage>
        <taxon>Bacteria</taxon>
        <taxon>Bacillati</taxon>
        <taxon>Bacillota</taxon>
        <taxon>Clostridia</taxon>
        <taxon>Eubacteriales</taxon>
        <taxon>Oscillospiraceae</taxon>
        <taxon>Oscillospiraceae incertae sedis</taxon>
        <taxon>Candidatus Caccousia</taxon>
    </lineage>
</organism>
<dbReference type="GO" id="GO:0046872">
    <property type="term" value="F:metal ion binding"/>
    <property type="evidence" value="ECO:0007669"/>
    <property type="project" value="UniProtKB-KW"/>
</dbReference>
<comment type="similarity">
    <text evidence="6 18">Belongs to the sugar phosphate cyclases superfamily. Dehydroquinate synthase family.</text>
</comment>
<dbReference type="SUPFAM" id="SSF56796">
    <property type="entry name" value="Dehydroquinate synthase-like"/>
    <property type="match status" value="1"/>
</dbReference>
<evidence type="ECO:0000313" key="21">
    <source>
        <dbReference type="EMBL" id="HIR47079.1"/>
    </source>
</evidence>
<dbReference type="GO" id="GO:0009073">
    <property type="term" value="P:aromatic amino acid family biosynthetic process"/>
    <property type="evidence" value="ECO:0007669"/>
    <property type="project" value="UniProtKB-KW"/>
</dbReference>
<dbReference type="PANTHER" id="PTHR43622">
    <property type="entry name" value="3-DEHYDROQUINATE SYNTHASE"/>
    <property type="match status" value="1"/>
</dbReference>
<evidence type="ECO:0000256" key="5">
    <source>
        <dbReference type="ARBA" id="ARBA00004661"/>
    </source>
</evidence>
<dbReference type="EMBL" id="DVGZ01000052">
    <property type="protein sequence ID" value="HIR47079.1"/>
    <property type="molecule type" value="Genomic_DNA"/>
</dbReference>
<evidence type="ECO:0000256" key="10">
    <source>
        <dbReference type="ARBA" id="ARBA00022605"/>
    </source>
</evidence>
<comment type="cofactor">
    <cofactor evidence="18">
        <name>Co(2+)</name>
        <dbReference type="ChEBI" id="CHEBI:48828"/>
    </cofactor>
    <cofactor evidence="18">
        <name>Zn(2+)</name>
        <dbReference type="ChEBI" id="CHEBI:29105"/>
    </cofactor>
    <text evidence="18">Binds 1 divalent metal cation per subunit. Can use either Co(2+) or Zn(2+).</text>
</comment>
<dbReference type="CDD" id="cd08195">
    <property type="entry name" value="DHQS"/>
    <property type="match status" value="1"/>
</dbReference>
<evidence type="ECO:0000313" key="22">
    <source>
        <dbReference type="Proteomes" id="UP000824242"/>
    </source>
</evidence>
<comment type="caution">
    <text evidence="21">The sequence shown here is derived from an EMBL/GenBank/DDBJ whole genome shotgun (WGS) entry which is preliminary data.</text>
</comment>
<comment type="pathway">
    <text evidence="5 18">Metabolic intermediate biosynthesis; chorismate biosynthesis; chorismate from D-erythrose 4-phosphate and phosphoenolpyruvate: step 2/7.</text>
</comment>
<accession>A0A9D1AMG5</accession>
<comment type="cofactor">
    <cofactor evidence="3">
        <name>Zn(2+)</name>
        <dbReference type="ChEBI" id="CHEBI:29105"/>
    </cofactor>
</comment>
<comment type="catalytic activity">
    <reaction evidence="1 18">
        <text>7-phospho-2-dehydro-3-deoxy-D-arabino-heptonate = 3-dehydroquinate + phosphate</text>
        <dbReference type="Rhea" id="RHEA:21968"/>
        <dbReference type="ChEBI" id="CHEBI:32364"/>
        <dbReference type="ChEBI" id="CHEBI:43474"/>
        <dbReference type="ChEBI" id="CHEBI:58394"/>
        <dbReference type="EC" id="4.2.3.4"/>
    </reaction>
</comment>
<comment type="function">
    <text evidence="18">Catalyzes the conversion of 3-deoxy-D-arabino-heptulosonate 7-phosphate (DAHP) to dehydroquinate (DHQ).</text>
</comment>
<feature type="binding site" evidence="18">
    <location>
        <position position="259"/>
    </location>
    <ligand>
        <name>Zn(2+)</name>
        <dbReference type="ChEBI" id="CHEBI:29105"/>
    </ligand>
</feature>
<evidence type="ECO:0000256" key="7">
    <source>
        <dbReference type="ARBA" id="ARBA00013031"/>
    </source>
</evidence>
<keyword evidence="15 18" id="KW-0057">Aromatic amino acid biosynthesis</keyword>
<protein>
    <recommendedName>
        <fullName evidence="8 18">3-dehydroquinate synthase</fullName>
        <shortName evidence="18">DHQS</shortName>
        <ecNumber evidence="7 18">4.2.3.4</ecNumber>
    </recommendedName>
</protein>
<evidence type="ECO:0000256" key="18">
    <source>
        <dbReference type="HAMAP-Rule" id="MF_00110"/>
    </source>
</evidence>
<dbReference type="InterPro" id="IPR030963">
    <property type="entry name" value="DHQ_synth_fam"/>
</dbReference>
<evidence type="ECO:0000256" key="4">
    <source>
        <dbReference type="ARBA" id="ARBA00004496"/>
    </source>
</evidence>
<proteinExistence type="inferred from homology"/>
<evidence type="ECO:0000256" key="12">
    <source>
        <dbReference type="ARBA" id="ARBA00022741"/>
    </source>
</evidence>
<keyword evidence="11 18" id="KW-0479">Metal-binding</keyword>
<keyword evidence="16 18" id="KW-0456">Lyase</keyword>
<name>A0A9D1AMG5_9FIRM</name>
<dbReference type="Proteomes" id="UP000824242">
    <property type="component" value="Unassembled WGS sequence"/>
</dbReference>
<keyword evidence="17 18" id="KW-0170">Cobalt</keyword>
<dbReference type="PANTHER" id="PTHR43622:SF7">
    <property type="entry name" value="3-DEHYDROQUINATE SYNTHASE, CHLOROPLASTIC"/>
    <property type="match status" value="1"/>
</dbReference>
<evidence type="ECO:0000256" key="13">
    <source>
        <dbReference type="ARBA" id="ARBA00022833"/>
    </source>
</evidence>
<sequence length="358" mass="38164">MQLTVNTSKPYEIIIERGCLDELGARCAALFPAGAKAAVISDSNVFPIYGERALDSLREAGFAPSSFVFPAGEGSKQLSTVGDMLGFLAQQGLTRSDFLVALGGGVTGDMAGFAAACYLRGVSFVQVPTSLLAQVDSSVGGKTAVDLPQGKNLAGAFHQPSLVLIDPDTLGTLPPLFFSDGMGEVIKYGCIRSRALFETLRDAADLTPQMESILFSCVDCKREIVEHDEFDTGERMVLNFGHTLGHALEKAHGYTGLTHGAAVGIGMVLIARLGEHMDLTEDGTAEQIASLLEKYGLPVSDSAPLDQIVEATALDKKGLGGDLRIVLLHTIGDSFVHRLPRAEFARLCRETFAQWEGR</sequence>
<evidence type="ECO:0000256" key="2">
    <source>
        <dbReference type="ARBA" id="ARBA00001911"/>
    </source>
</evidence>
<dbReference type="InterPro" id="IPR056179">
    <property type="entry name" value="DHQS_C"/>
</dbReference>
<evidence type="ECO:0000256" key="6">
    <source>
        <dbReference type="ARBA" id="ARBA00005412"/>
    </source>
</evidence>
<dbReference type="FunFam" id="3.40.50.1970:FF:000007">
    <property type="entry name" value="Pentafunctional AROM polypeptide"/>
    <property type="match status" value="1"/>
</dbReference>
<dbReference type="GO" id="GO:0000166">
    <property type="term" value="F:nucleotide binding"/>
    <property type="evidence" value="ECO:0007669"/>
    <property type="project" value="UniProtKB-KW"/>
</dbReference>
<dbReference type="Pfam" id="PF24621">
    <property type="entry name" value="DHQS_C"/>
    <property type="match status" value="1"/>
</dbReference>
<keyword evidence="12 18" id="KW-0547">Nucleotide-binding</keyword>
<comment type="caution">
    <text evidence="18">Lacks conserved residue(s) required for the propagation of feature annotation.</text>
</comment>
<evidence type="ECO:0000259" key="19">
    <source>
        <dbReference type="Pfam" id="PF01761"/>
    </source>
</evidence>
<comment type="subcellular location">
    <subcellularLocation>
        <location evidence="4 18">Cytoplasm</location>
    </subcellularLocation>
</comment>
<keyword evidence="14 18" id="KW-0520">NAD</keyword>
<feature type="binding site" evidence="18">
    <location>
        <begin position="169"/>
        <end position="172"/>
    </location>
    <ligand>
        <name>NAD(+)</name>
        <dbReference type="ChEBI" id="CHEBI:57540"/>
    </ligand>
</feature>
<dbReference type="Gene3D" id="3.40.50.1970">
    <property type="match status" value="1"/>
</dbReference>
<reference evidence="21" key="2">
    <citation type="journal article" date="2021" name="PeerJ">
        <title>Extensive microbial diversity within the chicken gut microbiome revealed by metagenomics and culture.</title>
        <authorList>
            <person name="Gilroy R."/>
            <person name="Ravi A."/>
            <person name="Getino M."/>
            <person name="Pursley I."/>
            <person name="Horton D.L."/>
            <person name="Alikhan N.F."/>
            <person name="Baker D."/>
            <person name="Gharbi K."/>
            <person name="Hall N."/>
            <person name="Watson M."/>
            <person name="Adriaenssens E.M."/>
            <person name="Foster-Nyarko E."/>
            <person name="Jarju S."/>
            <person name="Secka A."/>
            <person name="Antonio M."/>
            <person name="Oren A."/>
            <person name="Chaudhuri R.R."/>
            <person name="La Ragione R."/>
            <person name="Hildebrand F."/>
            <person name="Pallen M.J."/>
        </authorList>
    </citation>
    <scope>NUCLEOTIDE SEQUENCE</scope>
    <source>
        <strain evidence="21">ChiSxjej1B13-7958</strain>
    </source>
</reference>
<feature type="binding site" evidence="18">
    <location>
        <position position="151"/>
    </location>
    <ligand>
        <name>NAD(+)</name>
        <dbReference type="ChEBI" id="CHEBI:57540"/>
    </ligand>
</feature>
<dbReference type="Pfam" id="PF01761">
    <property type="entry name" value="DHQ_synthase"/>
    <property type="match status" value="1"/>
</dbReference>
<feature type="domain" description="3-dehydroquinate synthase C-terminal" evidence="20">
    <location>
        <begin position="181"/>
        <end position="317"/>
    </location>
</feature>
<keyword evidence="10 18" id="KW-0028">Amino-acid biosynthesis</keyword>
<gene>
    <name evidence="18 21" type="primary">aroB</name>
    <name evidence="21" type="ORF">IAB89_05395</name>
</gene>
<feature type="binding site" evidence="18">
    <location>
        <position position="242"/>
    </location>
    <ligand>
        <name>Zn(2+)</name>
        <dbReference type="ChEBI" id="CHEBI:29105"/>
    </ligand>
</feature>
<dbReference type="AlphaFoldDB" id="A0A9D1AMG5"/>
<dbReference type="NCBIfam" id="TIGR01357">
    <property type="entry name" value="aroB"/>
    <property type="match status" value="1"/>
</dbReference>
<dbReference type="GO" id="GO:0009423">
    <property type="term" value="P:chorismate biosynthetic process"/>
    <property type="evidence" value="ECO:0007669"/>
    <property type="project" value="UniProtKB-UniRule"/>
</dbReference>